<proteinExistence type="inferred from homology"/>
<dbReference type="PANTHER" id="PTHR43071">
    <property type="entry name" value="2-AMINO-4-HYDROXY-6-HYDROXYMETHYLDIHYDROPTERIDINE PYROPHOSPHOKINASE"/>
    <property type="match status" value="1"/>
</dbReference>
<dbReference type="GO" id="GO:0016301">
    <property type="term" value="F:kinase activity"/>
    <property type="evidence" value="ECO:0007669"/>
    <property type="project" value="UniProtKB-KW"/>
</dbReference>
<dbReference type="SUPFAM" id="SSF55083">
    <property type="entry name" value="6-hydroxymethyl-7,8-dihydropterin pyrophosphokinase, HPPK"/>
    <property type="match status" value="1"/>
</dbReference>
<evidence type="ECO:0000256" key="7">
    <source>
        <dbReference type="ARBA" id="ARBA00022777"/>
    </source>
</evidence>
<dbReference type="Pfam" id="PF01288">
    <property type="entry name" value="HPPK"/>
    <property type="match status" value="1"/>
</dbReference>
<reference evidence="15 17" key="2">
    <citation type="submission" date="2020-08" db="EMBL/GenBank/DDBJ databases">
        <title>Genomic Encyclopedia of Type Strains, Phase IV (KMG-IV): sequencing the most valuable type-strain genomes for metagenomic binning, comparative biology and taxonomic classification.</title>
        <authorList>
            <person name="Goeker M."/>
        </authorList>
    </citation>
    <scope>NUCLEOTIDE SEQUENCE [LARGE SCALE GENOMIC DNA]</scope>
    <source>
        <strain evidence="15 17">DSM 107085</strain>
    </source>
</reference>
<keyword evidence="7 14" id="KW-0418">Kinase</keyword>
<gene>
    <name evidence="15" type="ORF">HNQ86_001799</name>
    <name evidence="14" type="ORF">LF63_0102160</name>
</gene>
<evidence type="ECO:0000256" key="6">
    <source>
        <dbReference type="ARBA" id="ARBA00022741"/>
    </source>
</evidence>
<dbReference type="GO" id="GO:0046654">
    <property type="term" value="P:tetrahydrofolate biosynthetic process"/>
    <property type="evidence" value="ECO:0007669"/>
    <property type="project" value="UniProtKB-UniPathway"/>
</dbReference>
<dbReference type="GO" id="GO:0005524">
    <property type="term" value="F:ATP binding"/>
    <property type="evidence" value="ECO:0007669"/>
    <property type="project" value="UniProtKB-KW"/>
</dbReference>
<keyword evidence="6" id="KW-0547">Nucleotide-binding</keyword>
<evidence type="ECO:0000313" key="14">
    <source>
        <dbReference type="EMBL" id="KGI78779.1"/>
    </source>
</evidence>
<evidence type="ECO:0000256" key="11">
    <source>
        <dbReference type="ARBA" id="ARBA00029766"/>
    </source>
</evidence>
<sequence>MTAVLLSLGSNIEPERHLRAALAALRERFGALRVSPTYRTASVGFEGDDFLNLGVGLDTDLEPEALNAWLHALEDAQGRRRDGPRFSSRTLDIDIVLFGDRVVNGPGHLQIPRDELRHAFVLKPLADIAPEAVVPGDGRTLAQLWSVHPDHDRAFEACVLEPTATGASASESPSGS</sequence>
<evidence type="ECO:0000256" key="9">
    <source>
        <dbReference type="ARBA" id="ARBA00022909"/>
    </source>
</evidence>
<dbReference type="EC" id="2.7.6.3" evidence="3"/>
<reference evidence="14 16" key="1">
    <citation type="submission" date="2014-09" db="EMBL/GenBank/DDBJ databases">
        <title>Xanthomonadaceae 3.5X direct submission.</title>
        <authorList>
            <person name="Fang T."/>
            <person name="Wang H."/>
        </authorList>
    </citation>
    <scope>NUCLEOTIDE SEQUENCE [LARGE SCALE GENOMIC DNA]</scope>
    <source>
        <strain evidence="14 16">3.5X</strain>
    </source>
</reference>
<dbReference type="AlphaFoldDB" id="A0A099CYC7"/>
<evidence type="ECO:0000256" key="5">
    <source>
        <dbReference type="ARBA" id="ARBA00022679"/>
    </source>
</evidence>
<evidence type="ECO:0000256" key="10">
    <source>
        <dbReference type="ARBA" id="ARBA00029409"/>
    </source>
</evidence>
<evidence type="ECO:0000256" key="4">
    <source>
        <dbReference type="ARBA" id="ARBA00016218"/>
    </source>
</evidence>
<evidence type="ECO:0000256" key="3">
    <source>
        <dbReference type="ARBA" id="ARBA00013253"/>
    </source>
</evidence>
<dbReference type="EMBL" id="JACHET010000001">
    <property type="protein sequence ID" value="MBB6184454.1"/>
    <property type="molecule type" value="Genomic_DNA"/>
</dbReference>
<evidence type="ECO:0000313" key="16">
    <source>
        <dbReference type="Proteomes" id="UP000029708"/>
    </source>
</evidence>
<evidence type="ECO:0000313" key="15">
    <source>
        <dbReference type="EMBL" id="MBB6184454.1"/>
    </source>
</evidence>
<comment type="caution">
    <text evidence="14">The sequence shown here is derived from an EMBL/GenBank/DDBJ whole genome shotgun (WGS) entry which is preliminary data.</text>
</comment>
<dbReference type="HOGENOM" id="CLU_097916_2_2_6"/>
<accession>A0A099CYC7</accession>
<dbReference type="Proteomes" id="UP000560000">
    <property type="component" value="Unassembled WGS sequence"/>
</dbReference>
<dbReference type="NCBIfam" id="TIGR01498">
    <property type="entry name" value="folK"/>
    <property type="match status" value="1"/>
</dbReference>
<evidence type="ECO:0000256" key="1">
    <source>
        <dbReference type="ARBA" id="ARBA00005051"/>
    </source>
</evidence>
<protein>
    <recommendedName>
        <fullName evidence="4">2-amino-4-hydroxy-6-hydroxymethyldihydropteridine pyrophosphokinase</fullName>
        <ecNumber evidence="3">2.7.6.3</ecNumber>
    </recommendedName>
    <alternativeName>
        <fullName evidence="11">6-hydroxymethyl-7,8-dihydropterin pyrophosphokinase</fullName>
    </alternativeName>
    <alternativeName>
        <fullName evidence="12">7,8-dihydro-6-hydroxymethylpterin-pyrophosphokinase</fullName>
    </alternativeName>
</protein>
<dbReference type="STRING" id="1543381.LF63_0102160"/>
<evidence type="ECO:0000259" key="13">
    <source>
        <dbReference type="Pfam" id="PF01288"/>
    </source>
</evidence>
<dbReference type="RefSeq" id="WP_043099325.1">
    <property type="nucleotide sequence ID" value="NZ_JACHET010000001.1"/>
</dbReference>
<keyword evidence="9" id="KW-0289">Folate biosynthesis</keyword>
<evidence type="ECO:0000256" key="12">
    <source>
        <dbReference type="ARBA" id="ARBA00033413"/>
    </source>
</evidence>
<dbReference type="InterPro" id="IPR035907">
    <property type="entry name" value="Hppk_sf"/>
</dbReference>
<dbReference type="GO" id="GO:0003848">
    <property type="term" value="F:2-amino-4-hydroxy-6-hydroxymethyldihydropteridine diphosphokinase activity"/>
    <property type="evidence" value="ECO:0007669"/>
    <property type="project" value="UniProtKB-EC"/>
</dbReference>
<keyword evidence="5 15" id="KW-0808">Transferase</keyword>
<keyword evidence="8" id="KW-0067">ATP-binding</keyword>
<dbReference type="EMBL" id="JROI01000007">
    <property type="protein sequence ID" value="KGI78779.1"/>
    <property type="molecule type" value="Genomic_DNA"/>
</dbReference>
<dbReference type="CDD" id="cd00483">
    <property type="entry name" value="HPPK"/>
    <property type="match status" value="1"/>
</dbReference>
<keyword evidence="16" id="KW-1185">Reference proteome</keyword>
<dbReference type="GO" id="GO:0046656">
    <property type="term" value="P:folic acid biosynthetic process"/>
    <property type="evidence" value="ECO:0007669"/>
    <property type="project" value="UniProtKB-KW"/>
</dbReference>
<dbReference type="InterPro" id="IPR000550">
    <property type="entry name" value="Hppk"/>
</dbReference>
<dbReference type="UniPathway" id="UPA00077">
    <property type="reaction ID" value="UER00155"/>
</dbReference>
<dbReference type="Gene3D" id="3.30.70.560">
    <property type="entry name" value="7,8-Dihydro-6-hydroxymethylpterin-pyrophosphokinase HPPK"/>
    <property type="match status" value="1"/>
</dbReference>
<feature type="domain" description="7,8-dihydro-6-hydroxymethylpterin-pyrophosphokinase" evidence="13">
    <location>
        <begin position="6"/>
        <end position="130"/>
    </location>
</feature>
<comment type="similarity">
    <text evidence="2">Belongs to the HPPK family.</text>
</comment>
<name>A0A099CYC7_9GAMM</name>
<dbReference type="OrthoDB" id="9790168at2"/>
<comment type="pathway">
    <text evidence="1">Cofactor biosynthesis; tetrahydrofolate biosynthesis; 2-amino-4-hydroxy-6-hydroxymethyl-7,8-dihydropteridine diphosphate from 7,8-dihydroneopterin triphosphate: step 4/4.</text>
</comment>
<organism evidence="14 16">
    <name type="scientific">Oleiagrimonas soli</name>
    <dbReference type="NCBI Taxonomy" id="1543381"/>
    <lineage>
        <taxon>Bacteria</taxon>
        <taxon>Pseudomonadati</taxon>
        <taxon>Pseudomonadota</taxon>
        <taxon>Gammaproteobacteria</taxon>
        <taxon>Lysobacterales</taxon>
        <taxon>Rhodanobacteraceae</taxon>
        <taxon>Oleiagrimonas</taxon>
    </lineage>
</organism>
<dbReference type="Proteomes" id="UP000029708">
    <property type="component" value="Unassembled WGS sequence"/>
</dbReference>
<evidence type="ECO:0000256" key="2">
    <source>
        <dbReference type="ARBA" id="ARBA00005810"/>
    </source>
</evidence>
<dbReference type="PANTHER" id="PTHR43071:SF1">
    <property type="entry name" value="2-AMINO-4-HYDROXY-6-HYDROXYMETHYLDIHYDROPTERIDINE PYROPHOSPHOKINASE"/>
    <property type="match status" value="1"/>
</dbReference>
<comment type="function">
    <text evidence="10">Catalyzes the transfer of pyrophosphate from adenosine triphosphate (ATP) to 6-hydroxymethyl-7,8-dihydropterin, an enzymatic step in folate biosynthesis pathway.</text>
</comment>
<evidence type="ECO:0000256" key="8">
    <source>
        <dbReference type="ARBA" id="ARBA00022840"/>
    </source>
</evidence>
<evidence type="ECO:0000313" key="17">
    <source>
        <dbReference type="Proteomes" id="UP000560000"/>
    </source>
</evidence>